<accession>A0A7K3M134</accession>
<evidence type="ECO:0000313" key="1">
    <source>
        <dbReference type="EMBL" id="NDL56984.1"/>
    </source>
</evidence>
<evidence type="ECO:0000313" key="2">
    <source>
        <dbReference type="Proteomes" id="UP000460435"/>
    </source>
</evidence>
<organism evidence="1 2">
    <name type="scientific">Phytoactinopolyspora mesophila</name>
    <dbReference type="NCBI Taxonomy" id="2650750"/>
    <lineage>
        <taxon>Bacteria</taxon>
        <taxon>Bacillati</taxon>
        <taxon>Actinomycetota</taxon>
        <taxon>Actinomycetes</taxon>
        <taxon>Jiangellales</taxon>
        <taxon>Jiangellaceae</taxon>
        <taxon>Phytoactinopolyspora</taxon>
    </lineage>
</organism>
<gene>
    <name evidence="1" type="ORF">F7O44_07865</name>
</gene>
<keyword evidence="2" id="KW-1185">Reference proteome</keyword>
<dbReference type="AlphaFoldDB" id="A0A7K3M134"/>
<protein>
    <submittedName>
        <fullName evidence="1">Uncharacterized protein</fullName>
    </submittedName>
</protein>
<name>A0A7K3M134_9ACTN</name>
<proteinExistence type="predicted"/>
<comment type="caution">
    <text evidence="1">The sequence shown here is derived from an EMBL/GenBank/DDBJ whole genome shotgun (WGS) entry which is preliminary data.</text>
</comment>
<dbReference type="EMBL" id="WLZY01000002">
    <property type="protein sequence ID" value="NDL56984.1"/>
    <property type="molecule type" value="Genomic_DNA"/>
</dbReference>
<sequence length="104" mass="11738">MDLVAYTELYDGEDFRGALERLKLQPIGRIFATIDGRRMSACEPILEELYSGEFDVYLDWFHRKVVACFLDARVVFDGEDAVRAAATALNAAADKAEQVFAGRW</sequence>
<dbReference type="Proteomes" id="UP000460435">
    <property type="component" value="Unassembled WGS sequence"/>
</dbReference>
<dbReference type="RefSeq" id="WP_162449674.1">
    <property type="nucleotide sequence ID" value="NZ_WLZY01000002.1"/>
</dbReference>
<reference evidence="1 2" key="1">
    <citation type="submission" date="2019-11" db="EMBL/GenBank/DDBJ databases">
        <authorList>
            <person name="Li X.-J."/>
            <person name="Feng X.-M."/>
        </authorList>
    </citation>
    <scope>NUCLEOTIDE SEQUENCE [LARGE SCALE GENOMIC DNA]</scope>
    <source>
        <strain evidence="1 2">XMNu-373</strain>
    </source>
</reference>